<dbReference type="EMBL" id="KQ085884">
    <property type="protein sequence ID" value="KLO19846.1"/>
    <property type="molecule type" value="Genomic_DNA"/>
</dbReference>
<feature type="region of interest" description="Disordered" evidence="1">
    <location>
        <begin position="281"/>
        <end position="347"/>
    </location>
</feature>
<dbReference type="InParanoid" id="A0A0H2SRU8"/>
<evidence type="ECO:0000259" key="2">
    <source>
        <dbReference type="PROSITE" id="PS50097"/>
    </source>
</evidence>
<dbReference type="Gene3D" id="3.30.710.10">
    <property type="entry name" value="Potassium Channel Kv1.1, Chain A"/>
    <property type="match status" value="1"/>
</dbReference>
<name>A0A0H2SRU8_9AGAM</name>
<dbReference type="OrthoDB" id="2593747at2759"/>
<dbReference type="PROSITE" id="PS50097">
    <property type="entry name" value="BTB"/>
    <property type="match status" value="1"/>
</dbReference>
<protein>
    <recommendedName>
        <fullName evidence="2">BTB domain-containing protein</fullName>
    </recommendedName>
</protein>
<feature type="compositionally biased region" description="Low complexity" evidence="1">
    <location>
        <begin position="289"/>
        <end position="303"/>
    </location>
</feature>
<evidence type="ECO:0000256" key="1">
    <source>
        <dbReference type="SAM" id="MobiDB-lite"/>
    </source>
</evidence>
<sequence length="390" mass="43280">MARTLAVQIRDPYPSYNDAVSLSCHLEESTIIVSHHDMSTTTANSFKDAVSERPRRHEKYYIATGDAVDNTLFRVHQYFFTRESTYFQSIFSSANFKSGLIGTSDAHPIIIYDAASTDFARLLWIFYNDAYSYDASDEVWCSVLRIAHKWRFDKVKALAASELEKVQMSPVDKAILARDCELGDEWLVTAYAELGARERPLTKEEGQKLGIDAVIYLAEVREKIRDRRARPPLPPLPPCFPPPIVQHNHPNPPWQTPFVPSRGIFPPGDMTPNLAQFHATSRPSVMQHPVISRSPSRSSSPIDVRSDTSAGTGSPGPWGASPIASRQDTITPPPTGIRLESNTRGPYPVMPGVNSTARAALSFDGVCGPSRGNGLFVHDDIAIVREVFEL</sequence>
<proteinExistence type="predicted"/>
<reference evidence="3 4" key="1">
    <citation type="submission" date="2015-04" db="EMBL/GenBank/DDBJ databases">
        <title>Complete genome sequence of Schizopora paradoxa KUC8140, a cosmopolitan wood degrader in East Asia.</title>
        <authorList>
            <consortium name="DOE Joint Genome Institute"/>
            <person name="Min B."/>
            <person name="Park H."/>
            <person name="Jang Y."/>
            <person name="Kim J.-J."/>
            <person name="Kim K.H."/>
            <person name="Pangilinan J."/>
            <person name="Lipzen A."/>
            <person name="Riley R."/>
            <person name="Grigoriev I.V."/>
            <person name="Spatafora J.W."/>
            <person name="Choi I.-G."/>
        </authorList>
    </citation>
    <scope>NUCLEOTIDE SEQUENCE [LARGE SCALE GENOMIC DNA]</scope>
    <source>
        <strain evidence="3 4">KUC8140</strain>
    </source>
</reference>
<dbReference type="SUPFAM" id="SSF54695">
    <property type="entry name" value="POZ domain"/>
    <property type="match status" value="1"/>
</dbReference>
<evidence type="ECO:0000313" key="3">
    <source>
        <dbReference type="EMBL" id="KLO19846.1"/>
    </source>
</evidence>
<dbReference type="STRING" id="27342.A0A0H2SRU8"/>
<keyword evidence="4" id="KW-1185">Reference proteome</keyword>
<gene>
    <name evidence="3" type="ORF">SCHPADRAFT_992456</name>
</gene>
<accession>A0A0H2SRU8</accession>
<dbReference type="AlphaFoldDB" id="A0A0H2SRU8"/>
<evidence type="ECO:0000313" key="4">
    <source>
        <dbReference type="Proteomes" id="UP000053477"/>
    </source>
</evidence>
<feature type="domain" description="BTB" evidence="2">
    <location>
        <begin position="58"/>
        <end position="135"/>
    </location>
</feature>
<dbReference type="InterPro" id="IPR011333">
    <property type="entry name" value="SKP1/BTB/POZ_sf"/>
</dbReference>
<dbReference type="Pfam" id="PF00651">
    <property type="entry name" value="BTB"/>
    <property type="match status" value="1"/>
</dbReference>
<dbReference type="Proteomes" id="UP000053477">
    <property type="component" value="Unassembled WGS sequence"/>
</dbReference>
<organism evidence="3 4">
    <name type="scientific">Schizopora paradoxa</name>
    <dbReference type="NCBI Taxonomy" id="27342"/>
    <lineage>
        <taxon>Eukaryota</taxon>
        <taxon>Fungi</taxon>
        <taxon>Dikarya</taxon>
        <taxon>Basidiomycota</taxon>
        <taxon>Agaricomycotina</taxon>
        <taxon>Agaricomycetes</taxon>
        <taxon>Hymenochaetales</taxon>
        <taxon>Schizoporaceae</taxon>
        <taxon>Schizopora</taxon>
    </lineage>
</organism>
<dbReference type="InterPro" id="IPR000210">
    <property type="entry name" value="BTB/POZ_dom"/>
</dbReference>